<accession>A0A0S3R0R9</accession>
<dbReference type="Proteomes" id="UP000291084">
    <property type="component" value="Chromosome 1"/>
</dbReference>
<name>A0A0S3R0R9_PHAAN</name>
<protein>
    <submittedName>
        <fullName evidence="1">Uncharacterized protein</fullName>
    </submittedName>
</protein>
<reference evidence="1 2" key="1">
    <citation type="journal article" date="2015" name="Sci. Rep.">
        <title>The power of single molecule real-time sequencing technology in the de novo assembly of a eukaryotic genome.</title>
        <authorList>
            <person name="Sakai H."/>
            <person name="Naito K."/>
            <person name="Ogiso-Tanaka E."/>
            <person name="Takahashi Y."/>
            <person name="Iseki K."/>
            <person name="Muto C."/>
            <person name="Satou K."/>
            <person name="Teruya K."/>
            <person name="Shiroma A."/>
            <person name="Shimoji M."/>
            <person name="Hirano T."/>
            <person name="Itoh T."/>
            <person name="Kaga A."/>
            <person name="Tomooka N."/>
        </authorList>
    </citation>
    <scope>NUCLEOTIDE SEQUENCE [LARGE SCALE GENOMIC DNA]</scope>
    <source>
        <strain evidence="2">cv. Shumari</strain>
    </source>
</reference>
<dbReference type="EMBL" id="AP015034">
    <property type="protein sequence ID" value="BAT74190.1"/>
    <property type="molecule type" value="Genomic_DNA"/>
</dbReference>
<evidence type="ECO:0000313" key="2">
    <source>
        <dbReference type="Proteomes" id="UP000291084"/>
    </source>
</evidence>
<dbReference type="AlphaFoldDB" id="A0A0S3R0R9"/>
<sequence>MLIQKGRSADFISGREVHGNIELEAEVVIYFGEKGEAVQHGIEFFFLLECMVINFEEVCTRSWLLRTERESSKGLLFITILM</sequence>
<organism evidence="1 2">
    <name type="scientific">Vigna angularis var. angularis</name>
    <dbReference type="NCBI Taxonomy" id="157739"/>
    <lineage>
        <taxon>Eukaryota</taxon>
        <taxon>Viridiplantae</taxon>
        <taxon>Streptophyta</taxon>
        <taxon>Embryophyta</taxon>
        <taxon>Tracheophyta</taxon>
        <taxon>Spermatophyta</taxon>
        <taxon>Magnoliopsida</taxon>
        <taxon>eudicotyledons</taxon>
        <taxon>Gunneridae</taxon>
        <taxon>Pentapetalae</taxon>
        <taxon>rosids</taxon>
        <taxon>fabids</taxon>
        <taxon>Fabales</taxon>
        <taxon>Fabaceae</taxon>
        <taxon>Papilionoideae</taxon>
        <taxon>50 kb inversion clade</taxon>
        <taxon>NPAAA clade</taxon>
        <taxon>indigoferoid/millettioid clade</taxon>
        <taxon>Phaseoleae</taxon>
        <taxon>Vigna</taxon>
    </lineage>
</organism>
<keyword evidence="2" id="KW-1185">Reference proteome</keyword>
<gene>
    <name evidence="1" type="primary">Vigan.01G180900</name>
    <name evidence="1" type="ORF">VIGAN_01180900</name>
</gene>
<proteinExistence type="predicted"/>
<evidence type="ECO:0000313" key="1">
    <source>
        <dbReference type="EMBL" id="BAT74190.1"/>
    </source>
</evidence>